<proteinExistence type="predicted"/>
<gene>
    <name evidence="3" type="ORF">SAMN05421790_101743</name>
</gene>
<evidence type="ECO:0000313" key="3">
    <source>
        <dbReference type="EMBL" id="SIS44534.1"/>
    </source>
</evidence>
<dbReference type="InterPro" id="IPR038375">
    <property type="entry name" value="NDUFAF7_sf"/>
</dbReference>
<dbReference type="InterPro" id="IPR029063">
    <property type="entry name" value="SAM-dependent_MTases_sf"/>
</dbReference>
<evidence type="ECO:0000313" key="4">
    <source>
        <dbReference type="Proteomes" id="UP000186795"/>
    </source>
</evidence>
<organism evidence="3 4">
    <name type="scientific">Kroppenstedtia eburnea</name>
    <dbReference type="NCBI Taxonomy" id="714067"/>
    <lineage>
        <taxon>Bacteria</taxon>
        <taxon>Bacillati</taxon>
        <taxon>Bacillota</taxon>
        <taxon>Bacilli</taxon>
        <taxon>Bacillales</taxon>
        <taxon>Thermoactinomycetaceae</taxon>
        <taxon>Kroppenstedtia</taxon>
    </lineage>
</organism>
<name>A0A1N7J5E6_9BACL</name>
<dbReference type="GO" id="GO:0032259">
    <property type="term" value="P:methylation"/>
    <property type="evidence" value="ECO:0007669"/>
    <property type="project" value="UniProtKB-KW"/>
</dbReference>
<dbReference type="Pfam" id="PF02636">
    <property type="entry name" value="Methyltransf_28"/>
    <property type="match status" value="1"/>
</dbReference>
<dbReference type="SUPFAM" id="SSF53335">
    <property type="entry name" value="S-adenosyl-L-methionine-dependent methyltransferases"/>
    <property type="match status" value="1"/>
</dbReference>
<evidence type="ECO:0000256" key="1">
    <source>
        <dbReference type="ARBA" id="ARBA00022603"/>
    </source>
</evidence>
<keyword evidence="4" id="KW-1185">Reference proteome</keyword>
<keyword evidence="1 3" id="KW-0489">Methyltransferase</keyword>
<dbReference type="GO" id="GO:0035243">
    <property type="term" value="F:protein-arginine omega-N symmetric methyltransferase activity"/>
    <property type="evidence" value="ECO:0007669"/>
    <property type="project" value="TreeGrafter"/>
</dbReference>
<keyword evidence="2 3" id="KW-0808">Transferase</keyword>
<reference evidence="4" key="1">
    <citation type="submission" date="2017-01" db="EMBL/GenBank/DDBJ databases">
        <authorList>
            <person name="Varghese N."/>
            <person name="Submissions S."/>
        </authorList>
    </citation>
    <scope>NUCLEOTIDE SEQUENCE [LARGE SCALE GENOMIC DNA]</scope>
    <source>
        <strain evidence="4">DSM 45196</strain>
    </source>
</reference>
<dbReference type="OrthoDB" id="9794208at2"/>
<sequence length="374" mass="42098">MDDPLLAVIVEEIQAHPEKRISFRRYMEQALYHPRWGYYRREGLKIGKRGDFYTSPHLGDVFGETLGRVISGMVSSFSPGCPWTLVEAGGGDGRLAGNILSSLEEGKRLPQSLWLVETSPFHRELQSERLRDAPVPVHWAEAVTEIPPDSPCILFSNELLDAFPVHRVTRKEGELLEIHVAWDEDRERLVECSRPLSHPSLAAYFHRLDWDLPEGWTAEVPLDALAWLEEIGEWLKNGYLITIDYGGTTEELSLPQRKDGTLRCFRNHQLHVDCYSHPGDSDLTSHVHFSALMDLGEVMGLQNLVYTTQTRFLQAAGILDRLAVAPADPFSPEARRNRAIRQLALAGGMGDSFRVLIQSKGVEVPVTGLKEELS</sequence>
<dbReference type="Proteomes" id="UP000186795">
    <property type="component" value="Unassembled WGS sequence"/>
</dbReference>
<dbReference type="PANTHER" id="PTHR12049:SF7">
    <property type="entry name" value="PROTEIN ARGININE METHYLTRANSFERASE NDUFAF7, MITOCHONDRIAL"/>
    <property type="match status" value="1"/>
</dbReference>
<dbReference type="AlphaFoldDB" id="A0A1N7J5E6"/>
<dbReference type="InterPro" id="IPR003788">
    <property type="entry name" value="NDUFAF7"/>
</dbReference>
<dbReference type="RefSeq" id="WP_009709121.1">
    <property type="nucleotide sequence ID" value="NZ_CP048103.1"/>
</dbReference>
<dbReference type="EMBL" id="FTOD01000001">
    <property type="protein sequence ID" value="SIS44534.1"/>
    <property type="molecule type" value="Genomic_DNA"/>
</dbReference>
<accession>A0A1N7J5E6</accession>
<evidence type="ECO:0000256" key="2">
    <source>
        <dbReference type="ARBA" id="ARBA00022679"/>
    </source>
</evidence>
<dbReference type="PANTHER" id="PTHR12049">
    <property type="entry name" value="PROTEIN ARGININE METHYLTRANSFERASE NDUFAF7, MITOCHONDRIAL"/>
    <property type="match status" value="1"/>
</dbReference>
<dbReference type="Gene3D" id="3.40.50.12710">
    <property type="match status" value="1"/>
</dbReference>
<protein>
    <submittedName>
        <fullName evidence="3">SAM-dependent methyltransferase, MidA family</fullName>
    </submittedName>
</protein>